<name>A0A453EFH8_AEGTS</name>
<proteinExistence type="predicted"/>
<reference evidence="1" key="3">
    <citation type="journal article" date="2017" name="Nature">
        <title>Genome sequence of the progenitor of the wheat D genome Aegilops tauschii.</title>
        <authorList>
            <person name="Luo M.C."/>
            <person name="Gu Y.Q."/>
            <person name="Puiu D."/>
            <person name="Wang H."/>
            <person name="Twardziok S.O."/>
            <person name="Deal K.R."/>
            <person name="Huo N."/>
            <person name="Zhu T."/>
            <person name="Wang L."/>
            <person name="Wang Y."/>
            <person name="McGuire P.E."/>
            <person name="Liu S."/>
            <person name="Long H."/>
            <person name="Ramasamy R.K."/>
            <person name="Rodriguez J.C."/>
            <person name="Van S.L."/>
            <person name="Yuan L."/>
            <person name="Wang Z."/>
            <person name="Xia Z."/>
            <person name="Xiao L."/>
            <person name="Anderson O.D."/>
            <person name="Ouyang S."/>
            <person name="Liang Y."/>
            <person name="Zimin A.V."/>
            <person name="Pertea G."/>
            <person name="Qi P."/>
            <person name="Bennetzen J.L."/>
            <person name="Dai X."/>
            <person name="Dawson M.W."/>
            <person name="Muller H.G."/>
            <person name="Kugler K."/>
            <person name="Rivarola-Duarte L."/>
            <person name="Spannagl M."/>
            <person name="Mayer K.F.X."/>
            <person name="Lu F.H."/>
            <person name="Bevan M.W."/>
            <person name="Leroy P."/>
            <person name="Li P."/>
            <person name="You F.M."/>
            <person name="Sun Q."/>
            <person name="Liu Z."/>
            <person name="Lyons E."/>
            <person name="Wicker T."/>
            <person name="Salzberg S.L."/>
            <person name="Devos K.M."/>
            <person name="Dvorak J."/>
        </authorList>
    </citation>
    <scope>NUCLEOTIDE SEQUENCE [LARGE SCALE GENOMIC DNA]</scope>
    <source>
        <strain evidence="1">cv. AL8/78</strain>
    </source>
</reference>
<dbReference type="Gramene" id="AET3Gv20324300.1">
    <property type="protein sequence ID" value="AET3Gv20324300.1"/>
    <property type="gene ID" value="AET3Gv20324300"/>
</dbReference>
<accession>A0A453EFH8</accession>
<evidence type="ECO:0000313" key="2">
    <source>
        <dbReference type="Proteomes" id="UP000015105"/>
    </source>
</evidence>
<reference evidence="1" key="5">
    <citation type="journal article" date="2021" name="G3 (Bethesda)">
        <title>Aegilops tauschii genome assembly Aet v5.0 features greater sequence contiguity and improved annotation.</title>
        <authorList>
            <person name="Wang L."/>
            <person name="Zhu T."/>
            <person name="Rodriguez J.C."/>
            <person name="Deal K.R."/>
            <person name="Dubcovsky J."/>
            <person name="McGuire P.E."/>
            <person name="Lux T."/>
            <person name="Spannagl M."/>
            <person name="Mayer K.F.X."/>
            <person name="Baldrich P."/>
            <person name="Meyers B.C."/>
            <person name="Huo N."/>
            <person name="Gu Y.Q."/>
            <person name="Zhou H."/>
            <person name="Devos K.M."/>
            <person name="Bennetzen J.L."/>
            <person name="Unver T."/>
            <person name="Budak H."/>
            <person name="Gulick P.J."/>
            <person name="Galiba G."/>
            <person name="Kalapos B."/>
            <person name="Nelson D.R."/>
            <person name="Li P."/>
            <person name="You F.M."/>
            <person name="Luo M.C."/>
            <person name="Dvorak J."/>
        </authorList>
    </citation>
    <scope>NUCLEOTIDE SEQUENCE [LARGE SCALE GENOMIC DNA]</scope>
    <source>
        <strain evidence="1">cv. AL8/78</strain>
    </source>
</reference>
<keyword evidence="2" id="KW-1185">Reference proteome</keyword>
<reference evidence="2" key="1">
    <citation type="journal article" date="2014" name="Science">
        <title>Ancient hybridizations among the ancestral genomes of bread wheat.</title>
        <authorList>
            <consortium name="International Wheat Genome Sequencing Consortium,"/>
            <person name="Marcussen T."/>
            <person name="Sandve S.R."/>
            <person name="Heier L."/>
            <person name="Spannagl M."/>
            <person name="Pfeifer M."/>
            <person name="Jakobsen K.S."/>
            <person name="Wulff B.B."/>
            <person name="Steuernagel B."/>
            <person name="Mayer K.F."/>
            <person name="Olsen O.A."/>
        </authorList>
    </citation>
    <scope>NUCLEOTIDE SEQUENCE [LARGE SCALE GENOMIC DNA]</scope>
    <source>
        <strain evidence="2">cv. AL8/78</strain>
    </source>
</reference>
<evidence type="ECO:0000313" key="1">
    <source>
        <dbReference type="EnsemblPlants" id="AET3Gv20324300.1"/>
    </source>
</evidence>
<reference evidence="1" key="4">
    <citation type="submission" date="2019-03" db="UniProtKB">
        <authorList>
            <consortium name="EnsemblPlants"/>
        </authorList>
    </citation>
    <scope>IDENTIFICATION</scope>
</reference>
<protein>
    <submittedName>
        <fullName evidence="1">Uncharacterized protein</fullName>
    </submittedName>
</protein>
<dbReference type="Proteomes" id="UP000015105">
    <property type="component" value="Chromosome 3D"/>
</dbReference>
<reference evidence="2" key="2">
    <citation type="journal article" date="2017" name="Nat. Plants">
        <title>The Aegilops tauschii genome reveals multiple impacts of transposons.</title>
        <authorList>
            <person name="Zhao G."/>
            <person name="Zou C."/>
            <person name="Li K."/>
            <person name="Wang K."/>
            <person name="Li T."/>
            <person name="Gao L."/>
            <person name="Zhang X."/>
            <person name="Wang H."/>
            <person name="Yang Z."/>
            <person name="Liu X."/>
            <person name="Jiang W."/>
            <person name="Mao L."/>
            <person name="Kong X."/>
            <person name="Jiao Y."/>
            <person name="Jia J."/>
        </authorList>
    </citation>
    <scope>NUCLEOTIDE SEQUENCE [LARGE SCALE GENOMIC DNA]</scope>
    <source>
        <strain evidence="2">cv. AL8/78</strain>
    </source>
</reference>
<organism evidence="1 2">
    <name type="scientific">Aegilops tauschii subsp. strangulata</name>
    <name type="common">Goatgrass</name>
    <dbReference type="NCBI Taxonomy" id="200361"/>
    <lineage>
        <taxon>Eukaryota</taxon>
        <taxon>Viridiplantae</taxon>
        <taxon>Streptophyta</taxon>
        <taxon>Embryophyta</taxon>
        <taxon>Tracheophyta</taxon>
        <taxon>Spermatophyta</taxon>
        <taxon>Magnoliopsida</taxon>
        <taxon>Liliopsida</taxon>
        <taxon>Poales</taxon>
        <taxon>Poaceae</taxon>
        <taxon>BOP clade</taxon>
        <taxon>Pooideae</taxon>
        <taxon>Triticodae</taxon>
        <taxon>Triticeae</taxon>
        <taxon>Triticinae</taxon>
        <taxon>Aegilops</taxon>
    </lineage>
</organism>
<sequence length="119" mass="11884">ETEKTSPQIIAQSKAVPMSAAGEASTTVLRFFSFIGAGGAHPALSVLHSCTHMLYPGGLNASVSAVICTKAINMYLDHERKQEEASAAAEAAAAAATSDSAVLVAADASPASAVAAAKP</sequence>
<dbReference type="AlphaFoldDB" id="A0A453EFH8"/>
<dbReference type="EnsemblPlants" id="AET3Gv20324300.1">
    <property type="protein sequence ID" value="AET3Gv20324300.1"/>
    <property type="gene ID" value="AET3Gv20324300"/>
</dbReference>